<comment type="caution">
    <text evidence="2">The sequence shown here is derived from an EMBL/GenBank/DDBJ whole genome shotgun (WGS) entry which is preliminary data.</text>
</comment>
<organism evidence="2 3">
    <name type="scientific">Candidatus Mediterraneibacter faecavium</name>
    <dbReference type="NCBI Taxonomy" id="2838668"/>
    <lineage>
        <taxon>Bacteria</taxon>
        <taxon>Bacillati</taxon>
        <taxon>Bacillota</taxon>
        <taxon>Clostridia</taxon>
        <taxon>Lachnospirales</taxon>
        <taxon>Lachnospiraceae</taxon>
        <taxon>Mediterraneibacter</taxon>
    </lineage>
</organism>
<keyword evidence="1" id="KW-0812">Transmembrane</keyword>
<dbReference type="EMBL" id="DWVY01000031">
    <property type="protein sequence ID" value="HJC74540.1"/>
    <property type="molecule type" value="Genomic_DNA"/>
</dbReference>
<feature type="transmembrane region" description="Helical" evidence="1">
    <location>
        <begin position="106"/>
        <end position="127"/>
    </location>
</feature>
<feature type="transmembrane region" description="Helical" evidence="1">
    <location>
        <begin position="47"/>
        <end position="70"/>
    </location>
</feature>
<keyword evidence="1" id="KW-0472">Membrane</keyword>
<sequence>MLGKLIKYDLKSAAKIFVLLHAMYLFICIAARLFYMNRLDFKDVTEPLVLSLILLFSLLTLLISALMIFTEMQVAFRFYRSLFSREGYLSWTLPVSGPQHLWAKIISGYILMAADLIIIAAGILLLVTGNNVTTAYSMIADDLTNELGFSLGTFALILFITCLVSAVCSVVMIYFSVVIGQLFPSHRVLGAIAAYFITSTVIQIISVILMVVFGCFPGYDTYTLQGSAMTDYFLKLIAISSVLMLVITIAQYIAAHYIMKKKINLL</sequence>
<reference evidence="2" key="2">
    <citation type="submission" date="2021-04" db="EMBL/GenBank/DDBJ databases">
        <authorList>
            <person name="Gilroy R."/>
        </authorList>
    </citation>
    <scope>NUCLEOTIDE SEQUENCE</scope>
    <source>
        <strain evidence="2">CHK196-7946</strain>
    </source>
</reference>
<dbReference type="Proteomes" id="UP000823902">
    <property type="component" value="Unassembled WGS sequence"/>
</dbReference>
<evidence type="ECO:0000313" key="3">
    <source>
        <dbReference type="Proteomes" id="UP000823902"/>
    </source>
</evidence>
<gene>
    <name evidence="2" type="ORF">H9697_06290</name>
</gene>
<feature type="transmembrane region" description="Helical" evidence="1">
    <location>
        <begin position="232"/>
        <end position="254"/>
    </location>
</feature>
<protein>
    <submittedName>
        <fullName evidence="2">Uncharacterized protein</fullName>
    </submittedName>
</protein>
<keyword evidence="1" id="KW-1133">Transmembrane helix</keyword>
<accession>A0A9D2QAT6</accession>
<feature type="transmembrane region" description="Helical" evidence="1">
    <location>
        <begin position="12"/>
        <end position="35"/>
    </location>
</feature>
<feature type="transmembrane region" description="Helical" evidence="1">
    <location>
        <begin position="188"/>
        <end position="212"/>
    </location>
</feature>
<evidence type="ECO:0000256" key="1">
    <source>
        <dbReference type="SAM" id="Phobius"/>
    </source>
</evidence>
<dbReference type="AlphaFoldDB" id="A0A9D2QAT6"/>
<name>A0A9D2QAT6_9FIRM</name>
<reference evidence="2" key="1">
    <citation type="journal article" date="2021" name="PeerJ">
        <title>Extensive microbial diversity within the chicken gut microbiome revealed by metagenomics and culture.</title>
        <authorList>
            <person name="Gilroy R."/>
            <person name="Ravi A."/>
            <person name="Getino M."/>
            <person name="Pursley I."/>
            <person name="Horton D.L."/>
            <person name="Alikhan N.F."/>
            <person name="Baker D."/>
            <person name="Gharbi K."/>
            <person name="Hall N."/>
            <person name="Watson M."/>
            <person name="Adriaenssens E.M."/>
            <person name="Foster-Nyarko E."/>
            <person name="Jarju S."/>
            <person name="Secka A."/>
            <person name="Antonio M."/>
            <person name="Oren A."/>
            <person name="Chaudhuri R.R."/>
            <person name="La Ragione R."/>
            <person name="Hildebrand F."/>
            <person name="Pallen M.J."/>
        </authorList>
    </citation>
    <scope>NUCLEOTIDE SEQUENCE</scope>
    <source>
        <strain evidence="2">CHK196-7946</strain>
    </source>
</reference>
<proteinExistence type="predicted"/>
<evidence type="ECO:0000313" key="2">
    <source>
        <dbReference type="EMBL" id="HJC74540.1"/>
    </source>
</evidence>
<feature type="transmembrane region" description="Helical" evidence="1">
    <location>
        <begin position="147"/>
        <end position="176"/>
    </location>
</feature>